<dbReference type="EMBL" id="CP104377">
    <property type="protein sequence ID" value="UXC20058.1"/>
    <property type="molecule type" value="Genomic_DNA"/>
</dbReference>
<name>A0ABY6A2Z8_9BURK</name>
<feature type="region of interest" description="Disordered" evidence="1">
    <location>
        <begin position="1"/>
        <end position="23"/>
    </location>
</feature>
<organism evidence="2 3">
    <name type="scientific">Comamonas squillarum</name>
    <dbReference type="NCBI Taxonomy" id="2977320"/>
    <lineage>
        <taxon>Bacteria</taxon>
        <taxon>Pseudomonadati</taxon>
        <taxon>Pseudomonadota</taxon>
        <taxon>Betaproteobacteria</taxon>
        <taxon>Burkholderiales</taxon>
        <taxon>Comamonadaceae</taxon>
        <taxon>Comamonas</taxon>
    </lineage>
</organism>
<evidence type="ECO:0000256" key="1">
    <source>
        <dbReference type="SAM" id="MobiDB-lite"/>
    </source>
</evidence>
<proteinExistence type="predicted"/>
<evidence type="ECO:0000313" key="2">
    <source>
        <dbReference type="EMBL" id="UXC20058.1"/>
    </source>
</evidence>
<protein>
    <submittedName>
        <fullName evidence="2">Uncharacterized protein</fullName>
    </submittedName>
</protein>
<dbReference type="Proteomes" id="UP001058290">
    <property type="component" value="Chromosome"/>
</dbReference>
<reference evidence="2" key="1">
    <citation type="submission" date="2022-09" db="EMBL/GenBank/DDBJ databases">
        <title>Bacterial diversity in gut of crayfish and pufferfish.</title>
        <authorList>
            <person name="Huang Y."/>
        </authorList>
    </citation>
    <scope>NUCLEOTIDE SEQUENCE</scope>
    <source>
        <strain evidence="2">PR12</strain>
    </source>
</reference>
<dbReference type="RefSeq" id="WP_260719869.1">
    <property type="nucleotide sequence ID" value="NZ_CP104377.1"/>
</dbReference>
<accession>A0ABY6A2Z8</accession>
<sequence>MTHIDPDLLKIGNDPYTGQRSSPEGKYDAIFAAMKPGQSIECEPSEAGSLRNALHKWLQARKKDDALEVRMQTRYHKDGRGRVWLLAKEQKLKRAA</sequence>
<keyword evidence="3" id="KW-1185">Reference proteome</keyword>
<gene>
    <name evidence="2" type="ORF">N4T19_08100</name>
</gene>
<evidence type="ECO:0000313" key="3">
    <source>
        <dbReference type="Proteomes" id="UP001058290"/>
    </source>
</evidence>